<dbReference type="PANTHER" id="PTHR11716">
    <property type="entry name" value="PHOSPHOLIPASE A2 FAMILY MEMBER"/>
    <property type="match status" value="1"/>
</dbReference>
<keyword evidence="7 20" id="KW-0443">Lipid metabolism</keyword>
<evidence type="ECO:0000313" key="22">
    <source>
        <dbReference type="EMBL" id="KAG8455796.1"/>
    </source>
</evidence>
<gene>
    <name evidence="22" type="ORF">GDO86_001841</name>
</gene>
<feature type="disulfide bond" evidence="18">
    <location>
        <begin position="44"/>
        <end position="89"/>
    </location>
</feature>
<evidence type="ECO:0000256" key="10">
    <source>
        <dbReference type="ARBA" id="ARBA00048015"/>
    </source>
</evidence>
<proteinExistence type="inferred from homology"/>
<comment type="catalytic activity">
    <reaction evidence="15">
        <text>1-hexadecanoyl-2-(9Z,12Z-octadecadienoyl)-sn-glycero-3-phosphoethanolamine + H2O = 1-hexadecanoyl-sn-glycero-3-phosphoethanolamine + (9Z,12Z)-octadecadienoate + H(+)</text>
        <dbReference type="Rhea" id="RHEA:40815"/>
        <dbReference type="ChEBI" id="CHEBI:15377"/>
        <dbReference type="ChEBI" id="CHEBI:15378"/>
        <dbReference type="ChEBI" id="CHEBI:30245"/>
        <dbReference type="ChEBI" id="CHEBI:73004"/>
        <dbReference type="ChEBI" id="CHEBI:73008"/>
    </reaction>
    <physiologicalReaction direction="left-to-right" evidence="15">
        <dbReference type="Rhea" id="RHEA:40816"/>
    </physiologicalReaction>
</comment>
<dbReference type="GO" id="GO:0016042">
    <property type="term" value="P:lipid catabolic process"/>
    <property type="evidence" value="ECO:0007669"/>
    <property type="project" value="InterPro"/>
</dbReference>
<dbReference type="OrthoDB" id="5841574at2759"/>
<evidence type="ECO:0000256" key="18">
    <source>
        <dbReference type="PIRSR" id="PIRSR601211-3"/>
    </source>
</evidence>
<dbReference type="InterPro" id="IPR033112">
    <property type="entry name" value="PLA2_Asp_AS"/>
</dbReference>
<dbReference type="InterPro" id="IPR036444">
    <property type="entry name" value="PLipase_A2_dom_sf"/>
</dbReference>
<dbReference type="Pfam" id="PF00068">
    <property type="entry name" value="Phospholip_A2_1"/>
    <property type="match status" value="1"/>
</dbReference>
<comment type="catalytic activity">
    <reaction evidence="9">
        <text>N,1-dihexadecanoyl-2-(9Z,12Z-octadecadienoyl)-sn-glycero-3-phosphoethanolamine + H2O = N,1-dihexadecanoyl-sn-glycero-3-phosphoethanolamine + (9Z,12Z)-octadecadienoate + H(+)</text>
        <dbReference type="Rhea" id="RHEA:56424"/>
        <dbReference type="ChEBI" id="CHEBI:15377"/>
        <dbReference type="ChEBI" id="CHEBI:15378"/>
        <dbReference type="ChEBI" id="CHEBI:30245"/>
        <dbReference type="ChEBI" id="CHEBI:85334"/>
        <dbReference type="ChEBI" id="CHEBI:85335"/>
    </reaction>
    <physiologicalReaction direction="left-to-right" evidence="9">
        <dbReference type="Rhea" id="RHEA:56425"/>
    </physiologicalReaction>
</comment>
<dbReference type="GO" id="GO:0006644">
    <property type="term" value="P:phospholipid metabolic process"/>
    <property type="evidence" value="ECO:0007669"/>
    <property type="project" value="InterPro"/>
</dbReference>
<reference evidence="22" key="1">
    <citation type="thesis" date="2020" institute="ProQuest LLC" country="789 East Eisenhower Parkway, Ann Arbor, MI, USA">
        <title>Comparative Genomics and Chromosome Evolution.</title>
        <authorList>
            <person name="Mudd A.B."/>
        </authorList>
    </citation>
    <scope>NUCLEOTIDE SEQUENCE</scope>
    <source>
        <strain evidence="22">Female2</strain>
        <tissue evidence="22">Blood</tissue>
    </source>
</reference>
<evidence type="ECO:0000256" key="11">
    <source>
        <dbReference type="ARBA" id="ARBA00048221"/>
    </source>
</evidence>
<evidence type="ECO:0000259" key="21">
    <source>
        <dbReference type="SMART" id="SM00085"/>
    </source>
</evidence>
<feature type="binding site" evidence="17">
    <location>
        <position position="21"/>
    </location>
    <ligand>
        <name>Ca(2+)</name>
        <dbReference type="ChEBI" id="CHEBI:29108"/>
    </ligand>
</feature>
<organism evidence="22 23">
    <name type="scientific">Hymenochirus boettgeri</name>
    <name type="common">Congo dwarf clawed frog</name>
    <dbReference type="NCBI Taxonomy" id="247094"/>
    <lineage>
        <taxon>Eukaryota</taxon>
        <taxon>Metazoa</taxon>
        <taxon>Chordata</taxon>
        <taxon>Craniata</taxon>
        <taxon>Vertebrata</taxon>
        <taxon>Euteleostomi</taxon>
        <taxon>Amphibia</taxon>
        <taxon>Batrachia</taxon>
        <taxon>Anura</taxon>
        <taxon>Pipoidea</taxon>
        <taxon>Pipidae</taxon>
        <taxon>Pipinae</taxon>
        <taxon>Hymenochirus</taxon>
    </lineage>
</organism>
<evidence type="ECO:0000256" key="6">
    <source>
        <dbReference type="ARBA" id="ARBA00022837"/>
    </source>
</evidence>
<evidence type="ECO:0000256" key="3">
    <source>
        <dbReference type="ARBA" id="ARBA00022525"/>
    </source>
</evidence>
<dbReference type="FunFam" id="1.20.90.10:FF:000011">
    <property type="entry name" value="Phospholipase A(2)"/>
    <property type="match status" value="1"/>
</dbReference>
<comment type="catalytic activity">
    <reaction evidence="10">
        <text>1-hexadecanoyl-2-(9Z-octadecenoyl)-sn-glycero-3-phospho-(1'-sn-glycerol) + H2O = 1-hexadecanoyl-sn-glycero-3-phospho-(1'-sn-glycerol) + (9Z)-octadecenoate + H(+)</text>
        <dbReference type="Rhea" id="RHEA:40919"/>
        <dbReference type="ChEBI" id="CHEBI:15377"/>
        <dbReference type="ChEBI" id="CHEBI:15378"/>
        <dbReference type="ChEBI" id="CHEBI:30823"/>
        <dbReference type="ChEBI" id="CHEBI:72841"/>
        <dbReference type="ChEBI" id="CHEBI:75158"/>
    </reaction>
    <physiologicalReaction direction="left-to-right" evidence="10">
        <dbReference type="Rhea" id="RHEA:40920"/>
    </physiologicalReaction>
</comment>
<dbReference type="EMBL" id="JAACNH010000001">
    <property type="protein sequence ID" value="KAG8455796.1"/>
    <property type="molecule type" value="Genomic_DNA"/>
</dbReference>
<feature type="active site" evidence="16">
    <location>
        <position position="41"/>
    </location>
</feature>
<keyword evidence="8 18" id="KW-1015">Disulfide bond</keyword>
<evidence type="ECO:0000256" key="16">
    <source>
        <dbReference type="PIRSR" id="PIRSR601211-1"/>
    </source>
</evidence>
<keyword evidence="4 17" id="KW-0479">Metal-binding</keyword>
<dbReference type="PROSITE" id="PS00118">
    <property type="entry name" value="PA2_HIS"/>
    <property type="match status" value="1"/>
</dbReference>
<feature type="binding site" evidence="17">
    <location>
        <position position="42"/>
    </location>
    <ligand>
        <name>Ca(2+)</name>
        <dbReference type="ChEBI" id="CHEBI:29108"/>
    </ligand>
</feature>
<comment type="catalytic activity">
    <reaction evidence="13">
        <text>1-hexadecanoyl-2-(5Z,8Z,11Z,14Z-eicosatetraenoyl)-sn-glycero-3-phosphocholine + H2O = 1-hexadecanoyl-sn-glycero-3-phosphocholine + (5Z,8Z,11Z,14Z)-eicosatetraenoate + H(+)</text>
        <dbReference type="Rhea" id="RHEA:40427"/>
        <dbReference type="ChEBI" id="CHEBI:15377"/>
        <dbReference type="ChEBI" id="CHEBI:15378"/>
        <dbReference type="ChEBI" id="CHEBI:32395"/>
        <dbReference type="ChEBI" id="CHEBI:72998"/>
        <dbReference type="ChEBI" id="CHEBI:73003"/>
    </reaction>
    <physiologicalReaction direction="left-to-right" evidence="13">
        <dbReference type="Rhea" id="RHEA:40428"/>
    </physiologicalReaction>
</comment>
<dbReference type="Gene3D" id="1.20.90.10">
    <property type="entry name" value="Phospholipase A2 domain"/>
    <property type="match status" value="1"/>
</dbReference>
<comment type="subcellular location">
    <subcellularLocation>
        <location evidence="1 20">Secreted</location>
    </subcellularLocation>
</comment>
<feature type="binding site" evidence="17">
    <location>
        <position position="25"/>
    </location>
    <ligand>
        <name>Ca(2+)</name>
        <dbReference type="ChEBI" id="CHEBI:29108"/>
    </ligand>
</feature>
<dbReference type="AlphaFoldDB" id="A0A8T2KN42"/>
<keyword evidence="5 20" id="KW-0378">Hydrolase</keyword>
<evidence type="ECO:0000256" key="19">
    <source>
        <dbReference type="RuleBase" id="RU003654"/>
    </source>
</evidence>
<name>A0A8T2KN42_9PIPI</name>
<feature type="domain" description="Phospholipase A2-like central" evidence="21">
    <location>
        <begin position="1"/>
        <end position="115"/>
    </location>
</feature>
<evidence type="ECO:0000256" key="14">
    <source>
        <dbReference type="ARBA" id="ARBA00048699"/>
    </source>
</evidence>
<dbReference type="Proteomes" id="UP000812440">
    <property type="component" value="Chromosome 1"/>
</dbReference>
<dbReference type="GO" id="GO:0005543">
    <property type="term" value="F:phospholipid binding"/>
    <property type="evidence" value="ECO:0007669"/>
    <property type="project" value="TreeGrafter"/>
</dbReference>
<comment type="catalytic activity">
    <reaction evidence="11">
        <text>N-hexadecanoyl-1,2-di-(9Z-octadecenoyl)-sn-glycero-3-phosphoethanolamine + H2O = N-hexadecanoyl-1-(9Z-octadecenoyl)-sn-glycero-3-phosphoethanolamine + (9Z)-octadecenoate + H(+)</text>
        <dbReference type="Rhea" id="RHEA:45424"/>
        <dbReference type="ChEBI" id="CHEBI:15377"/>
        <dbReference type="ChEBI" id="CHEBI:15378"/>
        <dbReference type="ChEBI" id="CHEBI:30823"/>
        <dbReference type="ChEBI" id="CHEBI:78097"/>
        <dbReference type="ChEBI" id="CHEBI:85217"/>
    </reaction>
    <physiologicalReaction direction="left-to-right" evidence="11">
        <dbReference type="Rhea" id="RHEA:45425"/>
    </physiologicalReaction>
</comment>
<feature type="binding site" evidence="17">
    <location>
        <position position="23"/>
    </location>
    <ligand>
        <name>Ca(2+)</name>
        <dbReference type="ChEBI" id="CHEBI:29108"/>
    </ligand>
</feature>
<evidence type="ECO:0000256" key="7">
    <source>
        <dbReference type="ARBA" id="ARBA00023098"/>
    </source>
</evidence>
<dbReference type="CDD" id="cd00125">
    <property type="entry name" value="PLA2c"/>
    <property type="match status" value="1"/>
</dbReference>
<dbReference type="InterPro" id="IPR016090">
    <property type="entry name" value="PLA2-like_dom"/>
</dbReference>
<dbReference type="EC" id="3.1.1.4" evidence="2 20"/>
<comment type="catalytic activity">
    <reaction evidence="14">
        <text>1-hexadecanoyl-2-(9Z-octadecenoyl)-sn-glycero-3-phosphocholine + H2O = 1-hexadecanoyl-sn-glycero-3-phosphocholine + (9Z)-octadecenoate + H(+)</text>
        <dbReference type="Rhea" id="RHEA:38779"/>
        <dbReference type="ChEBI" id="CHEBI:15377"/>
        <dbReference type="ChEBI" id="CHEBI:15378"/>
        <dbReference type="ChEBI" id="CHEBI:30823"/>
        <dbReference type="ChEBI" id="CHEBI:72998"/>
        <dbReference type="ChEBI" id="CHEBI:73001"/>
    </reaction>
    <physiologicalReaction direction="left-to-right" evidence="14">
        <dbReference type="Rhea" id="RHEA:38780"/>
    </physiologicalReaction>
</comment>
<evidence type="ECO:0000256" key="8">
    <source>
        <dbReference type="ARBA" id="ARBA00023157"/>
    </source>
</evidence>
<dbReference type="GO" id="GO:0005509">
    <property type="term" value="F:calcium ion binding"/>
    <property type="evidence" value="ECO:0007669"/>
    <property type="project" value="InterPro"/>
</dbReference>
<dbReference type="GO" id="GO:0005576">
    <property type="term" value="C:extracellular region"/>
    <property type="evidence" value="ECO:0007669"/>
    <property type="project" value="UniProtKB-SubCell"/>
</dbReference>
<dbReference type="GO" id="GO:0047498">
    <property type="term" value="F:calcium-dependent phospholipase A2 activity"/>
    <property type="evidence" value="ECO:0007669"/>
    <property type="project" value="TreeGrafter"/>
</dbReference>
<evidence type="ECO:0000256" key="4">
    <source>
        <dbReference type="ARBA" id="ARBA00022723"/>
    </source>
</evidence>
<keyword evidence="23" id="KW-1185">Reference proteome</keyword>
<evidence type="ECO:0000256" key="13">
    <source>
        <dbReference type="ARBA" id="ARBA00048373"/>
    </source>
</evidence>
<evidence type="ECO:0000313" key="23">
    <source>
        <dbReference type="Proteomes" id="UP000812440"/>
    </source>
</evidence>
<feature type="active site" evidence="16">
    <location>
        <position position="90"/>
    </location>
</feature>
<comment type="catalytic activity">
    <reaction evidence="12">
        <text>1,2-dihexadecanoyl-sn-glycero-3-phosphocholine + H2O = 1-hexadecanoyl-sn-glycero-3-phosphocholine + hexadecanoate + H(+)</text>
        <dbReference type="Rhea" id="RHEA:41223"/>
        <dbReference type="ChEBI" id="CHEBI:7896"/>
        <dbReference type="ChEBI" id="CHEBI:15377"/>
        <dbReference type="ChEBI" id="CHEBI:15378"/>
        <dbReference type="ChEBI" id="CHEBI:72998"/>
        <dbReference type="ChEBI" id="CHEBI:72999"/>
    </reaction>
    <physiologicalReaction direction="left-to-right" evidence="12">
        <dbReference type="Rhea" id="RHEA:41224"/>
    </physiologicalReaction>
</comment>
<evidence type="ECO:0000256" key="12">
    <source>
        <dbReference type="ARBA" id="ARBA00048227"/>
    </source>
</evidence>
<evidence type="ECO:0000256" key="5">
    <source>
        <dbReference type="ARBA" id="ARBA00022801"/>
    </source>
</evidence>
<evidence type="ECO:0000256" key="15">
    <source>
        <dbReference type="ARBA" id="ARBA00049039"/>
    </source>
</evidence>
<dbReference type="InterPro" id="IPR033113">
    <property type="entry name" value="PLA2_histidine"/>
</dbReference>
<keyword evidence="6 17" id="KW-0106">Calcium</keyword>
<dbReference type="SMART" id="SM00085">
    <property type="entry name" value="PA2c"/>
    <property type="match status" value="1"/>
</dbReference>
<evidence type="ECO:0000256" key="2">
    <source>
        <dbReference type="ARBA" id="ARBA00013278"/>
    </source>
</evidence>
<dbReference type="InterPro" id="IPR001211">
    <property type="entry name" value="PLA2"/>
</dbReference>
<dbReference type="PANTHER" id="PTHR11716:SF94">
    <property type="entry name" value="PHOSPHOLIPASE A2"/>
    <property type="match status" value="1"/>
</dbReference>
<sequence>MIKCAIPSSDPLLDYNDYGCYCGLGGSGDPVDNLDRCCQIHDDCYSKSKAQCNGFLDNPYTEIYAYTCSGTSITCTSKNTACEQFICECDRNASICFSRAGYNVDYKNLEKEEYC</sequence>
<evidence type="ECO:0000256" key="20">
    <source>
        <dbReference type="RuleBase" id="RU361236"/>
    </source>
</evidence>
<evidence type="ECO:0000256" key="9">
    <source>
        <dbReference type="ARBA" id="ARBA00047535"/>
    </source>
</evidence>
<comment type="similarity">
    <text evidence="19">Belongs to the phospholipase A2 family.</text>
</comment>
<accession>A0A8T2KN42</accession>
<dbReference type="GO" id="GO:0050482">
    <property type="term" value="P:arachidonate secretion"/>
    <property type="evidence" value="ECO:0007669"/>
    <property type="project" value="InterPro"/>
</dbReference>
<feature type="disulfide bond" evidence="18">
    <location>
        <begin position="52"/>
        <end position="82"/>
    </location>
</feature>
<dbReference type="GO" id="GO:0005102">
    <property type="term" value="F:signaling receptor binding"/>
    <property type="evidence" value="ECO:0007669"/>
    <property type="project" value="UniProtKB-ARBA"/>
</dbReference>
<feature type="disulfide bond" evidence="18">
    <location>
        <begin position="37"/>
        <end position="96"/>
    </location>
</feature>
<protein>
    <recommendedName>
        <fullName evidence="2 20">Phospholipase A2</fullName>
        <ecNumber evidence="2 20">3.1.1.4</ecNumber>
    </recommendedName>
</protein>
<feature type="disulfide bond" evidence="18">
    <location>
        <begin position="75"/>
        <end position="87"/>
    </location>
</feature>
<comment type="catalytic activity">
    <reaction evidence="20">
        <text>a 1,2-diacyl-sn-glycero-3-phosphocholine + H2O = a 1-acyl-sn-glycero-3-phosphocholine + a fatty acid + H(+)</text>
        <dbReference type="Rhea" id="RHEA:15801"/>
        <dbReference type="ChEBI" id="CHEBI:15377"/>
        <dbReference type="ChEBI" id="CHEBI:15378"/>
        <dbReference type="ChEBI" id="CHEBI:28868"/>
        <dbReference type="ChEBI" id="CHEBI:57643"/>
        <dbReference type="ChEBI" id="CHEBI:58168"/>
        <dbReference type="EC" id="3.1.1.4"/>
    </reaction>
</comment>
<dbReference type="SUPFAM" id="SSF48619">
    <property type="entry name" value="Phospholipase A2, PLA2"/>
    <property type="match status" value="1"/>
</dbReference>
<comment type="caution">
    <text evidence="22">The sequence shown here is derived from an EMBL/GenBank/DDBJ whole genome shotgun (WGS) entry which is preliminary data.</text>
</comment>
<evidence type="ECO:0000256" key="17">
    <source>
        <dbReference type="PIRSR" id="PIRSR601211-2"/>
    </source>
</evidence>
<evidence type="ECO:0000256" key="1">
    <source>
        <dbReference type="ARBA" id="ARBA00004613"/>
    </source>
</evidence>
<keyword evidence="3 20" id="KW-0964">Secreted</keyword>
<comment type="cofactor">
    <cofactor evidence="17">
        <name>Ca(2+)</name>
        <dbReference type="ChEBI" id="CHEBI:29108"/>
    </cofactor>
    <text evidence="17">Binds 1 Ca(2+) ion per subunit.</text>
</comment>
<dbReference type="PRINTS" id="PR00389">
    <property type="entry name" value="PHPHLIPASEA2"/>
</dbReference>
<dbReference type="PROSITE" id="PS00119">
    <property type="entry name" value="PA2_ASP"/>
    <property type="match status" value="1"/>
</dbReference>
<feature type="disulfide bond" evidence="18">
    <location>
        <begin position="22"/>
        <end position="38"/>
    </location>
</feature>